<protein>
    <submittedName>
        <fullName evidence="4">Uncharacterized protein</fullName>
    </submittedName>
</protein>
<dbReference type="InterPro" id="IPR021895">
    <property type="entry name" value="Bud3_N"/>
</dbReference>
<dbReference type="EMBL" id="CH981533">
    <property type="protein sequence ID" value="EDK47379.1"/>
    <property type="molecule type" value="Genomic_DNA"/>
</dbReference>
<feature type="region of interest" description="Disordered" evidence="1">
    <location>
        <begin position="1186"/>
        <end position="1230"/>
    </location>
</feature>
<organism evidence="4 5">
    <name type="scientific">Lodderomyces elongisporus (strain ATCC 11503 / CBS 2605 / JCM 1781 / NBRC 1676 / NRRL YB-4239)</name>
    <name type="common">Yeast</name>
    <name type="synonym">Saccharomyces elongisporus</name>
    <dbReference type="NCBI Taxonomy" id="379508"/>
    <lineage>
        <taxon>Eukaryota</taxon>
        <taxon>Fungi</taxon>
        <taxon>Dikarya</taxon>
        <taxon>Ascomycota</taxon>
        <taxon>Saccharomycotina</taxon>
        <taxon>Pichiomycetes</taxon>
        <taxon>Debaryomycetaceae</taxon>
        <taxon>Candida/Lodderomyces clade</taxon>
        <taxon>Lodderomyces</taxon>
    </lineage>
</organism>
<feature type="region of interest" description="Disordered" evidence="1">
    <location>
        <begin position="1461"/>
        <end position="1481"/>
    </location>
</feature>
<evidence type="ECO:0000256" key="1">
    <source>
        <dbReference type="SAM" id="MobiDB-lite"/>
    </source>
</evidence>
<dbReference type="Pfam" id="PF25351">
    <property type="entry name" value="PH_BUD3_C"/>
    <property type="match status" value="1"/>
</dbReference>
<gene>
    <name evidence="4" type="ORF">LELG_05560</name>
</gene>
<dbReference type="Pfam" id="PF12015">
    <property type="entry name" value="Bud3_N"/>
    <property type="match status" value="1"/>
</dbReference>
<evidence type="ECO:0000313" key="4">
    <source>
        <dbReference type="EMBL" id="EDK47379.1"/>
    </source>
</evidence>
<sequence length="1509" mass="169582">MSLYKRLASGEHDDACLHMQPRLRSSHCTSNNNNDNNESNNLIGNIPHLRGEFDVQKTVSQQQLSPGLLREWNRIFEEAAIFTGFDEKLFGTVVTIVYRNCTSGQISAQSLTKFGLSTYLDLKLDSSSRFWPSCENLLPKYKKSHVRRALAILNLKNSSKLLNHHELMGTLPMWDETDAGNLANNMKLIQNAKPSEVGKTLLDFGLLQNHHILTFIMDVVYDSNNANEMISTENNKIVTLLGEQLDQLFDPLLEYSPEVMEITYTPATLSASGNASGNGNGNGNKNMHPKEKALLYANSKVQNIVDEFVNVQTKFTMGLVELLQNFIIPLRISATELNSKATNRIAEINRIFPPTIDEMARINCIFNDALLKARKINYVEVFNAIGTIIPYFYKPCIRHEANMKSFYAKLKGFYQDNKKSVFDNERINRSRYAVTEIDTIVTGSLMMLPKLKLIMNRLYEEIKIEAAKETNQANEVYIDIGNKNVDTAMGFIEKQFRSAMEVFQALGNVEGAPLGEIGRERIFTPTGKILTELANNWPAELQYGWLTRKVIGICELIPISPNMNDSETLHYREVLVVFSDHLLFIQVQKPEDVVSENKEWTRQNSISVADALLHSLVNEKPLPNLDSFPTMTVSCWCSIDDAIVSQYYSLGTNGAQQDCVQFLNHTKNGFKTLNMGQPEYSRHYHTVDRSGNDIVDLVTRAKILEKTTAFHLFKSPCHNGYEKIYYTAHDSVSYGAETLRSPFVVFLNVDTDVLAYCQSHSHIQLALQFKLTENDKVEVFGYGKYGKVHIDEIVSVSNLSSFVMDVLVSTVGRIFCTYSAITRCLIKGNSNDLRRISEGWVGKLETANAVNPIATIERPISPPEAERNSTNVPTAAVNTATKGVPTVTNTSTTVDADENTGRSLAKQGNKSLSKKKSLVNRLFKKNHSPKNSQRIKTTLSTNTMSSKATSASRNLPNTFIPQGNKTEYKHVFQPVPILEERADSISSVIINKGNNDVYRNEQEAYHENKHMRETSGGFELELNFYPSDDHKVHQPMPSIEVHLNFQFPMDKHITHTTPIRTTVTKPAVAKSADVKHATSSSGAKLDTETIPSNCTIKRISTFDDLAIVPKRSTKRPLLCMSMLQDYDYGAHGNTGLSINTNCENMESEPNWVIAMSRENSLRLNNEVRKLSQQLINPIEDIIEFDETTMNQATRNDVDNGEIEEEEEKEEKEEQEEEQDGEGRDVDERDVDDINAYIADVNLLKKVRKVNVDTNRHSQATYTTAAESSIFDYCGRDAGAATHKGTQLPHKTSTVSLISLDHHSSTMSGEEIPSTSSMEIITNIDHLPNLHPPRFMDSKYAKSRIKRDISSVSVTPSAFASDLGKLMDIEFSNGFIKQGTIVRKVTGPKLIPYSIPTKNKNCEHTLVKPKFSSEPNWQNVSVESRTSSASNVSEKFFSPSLEENSQLPRTLVEEELNQEKQEVMKGQAASFEKTKPISDSMRDESIAQLSQLLEQSVNFEDFQVESLLST</sequence>
<dbReference type="GeneID" id="5230340"/>
<proteinExistence type="predicted"/>
<dbReference type="HOGENOM" id="CLU_004185_0_0_1"/>
<dbReference type="STRING" id="379508.A5E7H1"/>
<keyword evidence="5" id="KW-1185">Reference proteome</keyword>
<feature type="domain" description="Bud3 C-terminal PH" evidence="3">
    <location>
        <begin position="523"/>
        <end position="715"/>
    </location>
</feature>
<evidence type="ECO:0000259" key="3">
    <source>
        <dbReference type="Pfam" id="PF25351"/>
    </source>
</evidence>
<reference evidence="4 5" key="1">
    <citation type="journal article" date="2009" name="Nature">
        <title>Evolution of pathogenicity and sexual reproduction in eight Candida genomes.</title>
        <authorList>
            <person name="Butler G."/>
            <person name="Rasmussen M.D."/>
            <person name="Lin M.F."/>
            <person name="Santos M.A."/>
            <person name="Sakthikumar S."/>
            <person name="Munro C.A."/>
            <person name="Rheinbay E."/>
            <person name="Grabherr M."/>
            <person name="Forche A."/>
            <person name="Reedy J.L."/>
            <person name="Agrafioti I."/>
            <person name="Arnaud M.B."/>
            <person name="Bates S."/>
            <person name="Brown A.J."/>
            <person name="Brunke S."/>
            <person name="Costanzo M.C."/>
            <person name="Fitzpatrick D.A."/>
            <person name="de Groot P.W."/>
            <person name="Harris D."/>
            <person name="Hoyer L.L."/>
            <person name="Hube B."/>
            <person name="Klis F.M."/>
            <person name="Kodira C."/>
            <person name="Lennard N."/>
            <person name="Logue M.E."/>
            <person name="Martin R."/>
            <person name="Neiman A.M."/>
            <person name="Nikolaou E."/>
            <person name="Quail M.A."/>
            <person name="Quinn J."/>
            <person name="Santos M.C."/>
            <person name="Schmitzberger F.F."/>
            <person name="Sherlock G."/>
            <person name="Shah P."/>
            <person name="Silverstein K.A."/>
            <person name="Skrzypek M.S."/>
            <person name="Soll D."/>
            <person name="Staggs R."/>
            <person name="Stansfield I."/>
            <person name="Stumpf M.P."/>
            <person name="Sudbery P.E."/>
            <person name="Srikantha T."/>
            <person name="Zeng Q."/>
            <person name="Berman J."/>
            <person name="Berriman M."/>
            <person name="Heitman J."/>
            <person name="Gow N.A."/>
            <person name="Lorenz M.C."/>
            <person name="Birren B.W."/>
            <person name="Kellis M."/>
            <person name="Cuomo C.A."/>
        </authorList>
    </citation>
    <scope>NUCLEOTIDE SEQUENCE [LARGE SCALE GENOMIC DNA]</scope>
    <source>
        <strain evidence="5">ATCC 11503 / BCRC 21390 / CBS 2605 / JCM 1781 / NBRC 1676 / NRRL YB-4239</strain>
    </source>
</reference>
<dbReference type="Proteomes" id="UP000001996">
    <property type="component" value="Unassembled WGS sequence"/>
</dbReference>
<feature type="domain" description="Bud3 N-terminal" evidence="2">
    <location>
        <begin position="46"/>
        <end position="220"/>
    </location>
</feature>
<dbReference type="InterPro" id="IPR057454">
    <property type="entry name" value="Bud3_C"/>
</dbReference>
<dbReference type="KEGG" id="lel:PVL30_005089"/>
<dbReference type="eggNOG" id="ENOG502QSNK">
    <property type="taxonomic scope" value="Eukaryota"/>
</dbReference>
<accession>A5E7H1</accession>
<feature type="compositionally biased region" description="Acidic residues" evidence="1">
    <location>
        <begin position="1198"/>
        <end position="1219"/>
    </location>
</feature>
<dbReference type="OrthoDB" id="4066896at2759"/>
<evidence type="ECO:0000259" key="2">
    <source>
        <dbReference type="Pfam" id="PF12015"/>
    </source>
</evidence>
<evidence type="ECO:0000313" key="5">
    <source>
        <dbReference type="Proteomes" id="UP000001996"/>
    </source>
</evidence>
<name>A5E7H1_LODEL</name>
<feature type="region of interest" description="Disordered" evidence="1">
    <location>
        <begin position="885"/>
        <end position="911"/>
    </location>
</feature>
<feature type="compositionally biased region" description="Basic and acidic residues" evidence="1">
    <location>
        <begin position="1471"/>
        <end position="1481"/>
    </location>
</feature>
<feature type="region of interest" description="Disordered" evidence="1">
    <location>
        <begin position="941"/>
        <end position="962"/>
    </location>
</feature>
<dbReference type="InParanoid" id="A5E7H1"/>